<feature type="compositionally biased region" description="Polar residues" evidence="1">
    <location>
        <begin position="596"/>
        <end position="611"/>
    </location>
</feature>
<dbReference type="AlphaFoldDB" id="A0A8H3I2F6"/>
<dbReference type="OrthoDB" id="1727108at2759"/>
<evidence type="ECO:0000256" key="1">
    <source>
        <dbReference type="SAM" id="MobiDB-lite"/>
    </source>
</evidence>
<feature type="region of interest" description="Disordered" evidence="1">
    <location>
        <begin position="80"/>
        <end position="115"/>
    </location>
</feature>
<feature type="compositionally biased region" description="Basic and acidic residues" evidence="1">
    <location>
        <begin position="267"/>
        <end position="277"/>
    </location>
</feature>
<feature type="compositionally biased region" description="Polar residues" evidence="1">
    <location>
        <begin position="308"/>
        <end position="318"/>
    </location>
</feature>
<evidence type="ECO:0000313" key="3">
    <source>
        <dbReference type="Proteomes" id="UP000664521"/>
    </source>
</evidence>
<name>A0A8H3I2F6_9LECA</name>
<feature type="compositionally biased region" description="Polar residues" evidence="1">
    <location>
        <begin position="384"/>
        <end position="414"/>
    </location>
</feature>
<comment type="caution">
    <text evidence="2">The sequence shown here is derived from an EMBL/GenBank/DDBJ whole genome shotgun (WGS) entry which is preliminary data.</text>
</comment>
<protein>
    <submittedName>
        <fullName evidence="2">Uncharacterized protein</fullName>
    </submittedName>
</protein>
<feature type="compositionally biased region" description="Basic and acidic residues" evidence="1">
    <location>
        <begin position="319"/>
        <end position="332"/>
    </location>
</feature>
<feature type="compositionally biased region" description="Polar residues" evidence="1">
    <location>
        <begin position="623"/>
        <end position="632"/>
    </location>
</feature>
<proteinExistence type="predicted"/>
<organism evidence="2 3">
    <name type="scientific">Heterodermia speciosa</name>
    <dbReference type="NCBI Taxonomy" id="116794"/>
    <lineage>
        <taxon>Eukaryota</taxon>
        <taxon>Fungi</taxon>
        <taxon>Dikarya</taxon>
        <taxon>Ascomycota</taxon>
        <taxon>Pezizomycotina</taxon>
        <taxon>Lecanoromycetes</taxon>
        <taxon>OSLEUM clade</taxon>
        <taxon>Lecanoromycetidae</taxon>
        <taxon>Caliciales</taxon>
        <taxon>Physciaceae</taxon>
        <taxon>Heterodermia</taxon>
    </lineage>
</organism>
<dbReference type="Proteomes" id="UP000664521">
    <property type="component" value="Unassembled WGS sequence"/>
</dbReference>
<sequence>MSVAGLPPLQTLLHTINITLHRAWELSGFASWLFLATKLNIKASFSIAFHASYLDIMSSFTGDPKPPNAFRGQPDLENAQAGSRQLKDIHESDSQDTSELCGHDHSPRVTFNLDHNMTTPSQARRIAREERKAKEDADHAALNALLEQVTKEVRESGKSAFIPDGDRTRFEKSSPTKSIQSEDENDMRPQPLKLHNSSREMAASGQKEESLVDFLKDSEALAIIHEQQVSATAAHKAAAEMADRLKQNDTPLLSSLRRKISSTFVKDTPEQSKRVDPDSPSPLHSKSGFFRKVSNTKSNARGEGLQPISENNTASARASETDNRSSQGREEQPLLGKGSGSGYSNKGHTNLTPAPKASTHKPLLVVDTTQASHNVTPPLPNPPATKSLSAKDNMGSKQSSPSVTQPSTKSSSWFTKPKTRKWKDNDPEVKALERLILQEDFGVNKTSELTSADRKRPRTPAPTAPTAPSSSRIMSHAESAAVSYHNRLRSQSQPNSNRTPNTMQPFTQTMRKRETSNNSVESTGSVVRSPAAPHNSLGSTLSATHTFDSRASTLPSSAVRASGGTNHSVPVPSTPETSNAGGSLRFPLKEVGSGYSHENFSSLSASPTSHTAGVAGYPRTSEHSSSTFQSPVKQGIGRSFTDPYDGKASIGSIVRATRAAFLDLYDQSITNSDTYPFEQHTMSSHEDPSADFNANQLPRPLRRMAGRSLEGPSGMTNTSSDTASYELDVLQSRGHGSNEFITHPNTLPGAMLPISQTGDPAVQSNQPRSGVYEQGAHSTCTSSAQANSQASIVIPGNVSGPSYPTTTGTLPATLVSSSGSPRPNFQDVQGTPASVWSPSHLSSSTVIRDFQNLQAAGGPSNRLQLEEDAENDRRRRRMTKQNYVAFRLHLLRKRTKTEINSWDGHDTYPRHPNHGRTFLSANLWCNQCTENCARCNAPCCAFKAAAITVMSGSAHPSQKAGAVDLADEIQMWLSTGVDNMTFMDCTECKQFVCPTCTSICPVEPCCDRLCIACNPDNFWQPCDWHTPEEITQAFVRQRERMLPRLISC</sequence>
<keyword evidence="3" id="KW-1185">Reference proteome</keyword>
<evidence type="ECO:0000313" key="2">
    <source>
        <dbReference type="EMBL" id="CAF9912487.1"/>
    </source>
</evidence>
<reference evidence="2" key="1">
    <citation type="submission" date="2021-03" db="EMBL/GenBank/DDBJ databases">
        <authorList>
            <person name="Tagirdzhanova G."/>
        </authorList>
    </citation>
    <scope>NUCLEOTIDE SEQUENCE</scope>
</reference>
<accession>A0A8H3I2F6</accession>
<feature type="compositionally biased region" description="Polar residues" evidence="1">
    <location>
        <begin position="516"/>
        <end position="526"/>
    </location>
</feature>
<feature type="region of interest" description="Disordered" evidence="1">
    <location>
        <begin position="446"/>
        <end position="639"/>
    </location>
</feature>
<feature type="region of interest" description="Disordered" evidence="1">
    <location>
        <begin position="816"/>
        <end position="837"/>
    </location>
</feature>
<feature type="compositionally biased region" description="Polar residues" evidence="1">
    <location>
        <begin position="489"/>
        <end position="509"/>
    </location>
</feature>
<dbReference type="EMBL" id="CAJPDS010000011">
    <property type="protein sequence ID" value="CAF9912487.1"/>
    <property type="molecule type" value="Genomic_DNA"/>
</dbReference>
<feature type="region of interest" description="Disordered" evidence="1">
    <location>
        <begin position="263"/>
        <end position="426"/>
    </location>
</feature>
<feature type="compositionally biased region" description="Basic and acidic residues" evidence="1">
    <location>
        <begin position="164"/>
        <end position="174"/>
    </location>
</feature>
<feature type="compositionally biased region" description="Polar residues" evidence="1">
    <location>
        <begin position="536"/>
        <end position="556"/>
    </location>
</feature>
<gene>
    <name evidence="2" type="ORF">HETSPECPRED_000951</name>
</gene>
<feature type="region of interest" description="Disordered" evidence="1">
    <location>
        <begin position="152"/>
        <end position="192"/>
    </location>
</feature>